<proteinExistence type="predicted"/>
<accession>A0A8S2J045</accession>
<reference evidence="1" key="1">
    <citation type="submission" date="2021-02" db="EMBL/GenBank/DDBJ databases">
        <authorList>
            <person name="Nowell W R."/>
        </authorList>
    </citation>
    <scope>NUCLEOTIDE SEQUENCE</scope>
</reference>
<name>A0A8S2J045_9BILA</name>
<evidence type="ECO:0000313" key="2">
    <source>
        <dbReference type="Proteomes" id="UP000676336"/>
    </source>
</evidence>
<dbReference type="Proteomes" id="UP000676336">
    <property type="component" value="Unassembled WGS sequence"/>
</dbReference>
<protein>
    <submittedName>
        <fullName evidence="1">Uncharacterized protein</fullName>
    </submittedName>
</protein>
<dbReference type="EMBL" id="CAJOBI010000010">
    <property type="protein sequence ID" value="CAF3780638.1"/>
    <property type="molecule type" value="Genomic_DNA"/>
</dbReference>
<feature type="non-terminal residue" evidence="1">
    <location>
        <position position="1"/>
    </location>
</feature>
<evidence type="ECO:0000313" key="1">
    <source>
        <dbReference type="EMBL" id="CAF3780638.1"/>
    </source>
</evidence>
<comment type="caution">
    <text evidence="1">The sequence shown here is derived from an EMBL/GenBank/DDBJ whole genome shotgun (WGS) entry which is preliminary data.</text>
</comment>
<organism evidence="1 2">
    <name type="scientific">Rotaria magnacalcarata</name>
    <dbReference type="NCBI Taxonomy" id="392030"/>
    <lineage>
        <taxon>Eukaryota</taxon>
        <taxon>Metazoa</taxon>
        <taxon>Spiralia</taxon>
        <taxon>Gnathifera</taxon>
        <taxon>Rotifera</taxon>
        <taxon>Eurotatoria</taxon>
        <taxon>Bdelloidea</taxon>
        <taxon>Philodinida</taxon>
        <taxon>Philodinidae</taxon>
        <taxon>Rotaria</taxon>
    </lineage>
</organism>
<dbReference type="AlphaFoldDB" id="A0A8S2J045"/>
<sequence>MTSPRRQQQVPELETATLHMSISPRTTPVDWKLRYETLQFEHQLEIERVRLHYEHELKDKITEVRIQLKREYEHQFTEFRTRLHEQQQQQQQQYLLNLSSSSLGIDQNIGEKVREQVRLAQEYESFDDERRQILLQQSTDNDELKRLINKLHTE</sequence>
<gene>
    <name evidence="1" type="ORF">SMN809_LOCUS116</name>
</gene>